<dbReference type="InterPro" id="IPR020449">
    <property type="entry name" value="Tscrpt_reg_AraC-type_HTH"/>
</dbReference>
<evidence type="ECO:0000256" key="1">
    <source>
        <dbReference type="ARBA" id="ARBA00023015"/>
    </source>
</evidence>
<evidence type="ECO:0000256" key="3">
    <source>
        <dbReference type="ARBA" id="ARBA00023163"/>
    </source>
</evidence>
<accession>A0A160TC10</accession>
<dbReference type="InterPro" id="IPR009057">
    <property type="entry name" value="Homeodomain-like_sf"/>
</dbReference>
<protein>
    <submittedName>
        <fullName evidence="5">Transcriptional regulator, AraC family</fullName>
    </submittedName>
</protein>
<dbReference type="SUPFAM" id="SSF46689">
    <property type="entry name" value="Homeodomain-like"/>
    <property type="match status" value="1"/>
</dbReference>
<dbReference type="GO" id="GO:0000976">
    <property type="term" value="F:transcription cis-regulatory region binding"/>
    <property type="evidence" value="ECO:0007669"/>
    <property type="project" value="TreeGrafter"/>
</dbReference>
<dbReference type="AlphaFoldDB" id="A0A160TC10"/>
<sequence>MTADKDEATMTVSTQWIRALLQAAAVMGLDREALRRTVDITEDTLNNPACRVPMTNTLRLWRGLEALCPFDLGLQLGQHLSPAHFPLLSMNLMHCETLMEVLTVASRYSPLVSEGAGFQVRGATNEIHICYTPRLPDFSRQQIDTVLILLLRFGAWLSCKPVLPIRVELTVAKPDCNQAYEKAYGVVPIFNSPENVLVFSTDWLAEKLPGGDPALAEIHRQMIDEQLKNLQLPDTVVLMRQWLQEASDLTIDRDVFAQRLHISGRTLQRKLQEVNTSFQQLLDEERERRAVFLLSTSKKSLTEISAELGFAESSTFSRAFRRWRGVSPQEFRQQQNR</sequence>
<evidence type="ECO:0000313" key="5">
    <source>
        <dbReference type="EMBL" id="CUS40627.1"/>
    </source>
</evidence>
<dbReference type="Pfam" id="PF12625">
    <property type="entry name" value="Arabinose_bd"/>
    <property type="match status" value="1"/>
</dbReference>
<keyword evidence="3" id="KW-0804">Transcription</keyword>
<keyword evidence="1" id="KW-0805">Transcription regulation</keyword>
<dbReference type="PANTHER" id="PTHR47894">
    <property type="entry name" value="HTH-TYPE TRANSCRIPTIONAL REGULATOR GADX"/>
    <property type="match status" value="1"/>
</dbReference>
<reference evidence="5" key="1">
    <citation type="submission" date="2015-10" db="EMBL/GenBank/DDBJ databases">
        <authorList>
            <person name="Gilbert D.G."/>
        </authorList>
    </citation>
    <scope>NUCLEOTIDE SEQUENCE</scope>
</reference>
<dbReference type="GO" id="GO:0003700">
    <property type="term" value="F:DNA-binding transcription factor activity"/>
    <property type="evidence" value="ECO:0007669"/>
    <property type="project" value="InterPro"/>
</dbReference>
<dbReference type="PRINTS" id="PR00032">
    <property type="entry name" value="HTHARAC"/>
</dbReference>
<evidence type="ECO:0000256" key="2">
    <source>
        <dbReference type="ARBA" id="ARBA00023125"/>
    </source>
</evidence>
<proteinExistence type="predicted"/>
<gene>
    <name evidence="5" type="ORF">MGWOODY_Tha113</name>
</gene>
<dbReference type="PANTHER" id="PTHR47894:SF1">
    <property type="entry name" value="HTH-TYPE TRANSCRIPTIONAL REGULATOR VQSM"/>
    <property type="match status" value="1"/>
</dbReference>
<keyword evidence="2" id="KW-0238">DNA-binding</keyword>
<dbReference type="PROSITE" id="PS01124">
    <property type="entry name" value="HTH_ARAC_FAMILY_2"/>
    <property type="match status" value="1"/>
</dbReference>
<dbReference type="Pfam" id="PF12833">
    <property type="entry name" value="HTH_18"/>
    <property type="match status" value="1"/>
</dbReference>
<name>A0A160TC10_9ZZZZ</name>
<evidence type="ECO:0000259" key="4">
    <source>
        <dbReference type="PROSITE" id="PS01124"/>
    </source>
</evidence>
<dbReference type="SMART" id="SM00342">
    <property type="entry name" value="HTH_ARAC"/>
    <property type="match status" value="1"/>
</dbReference>
<dbReference type="GO" id="GO:0005829">
    <property type="term" value="C:cytosol"/>
    <property type="evidence" value="ECO:0007669"/>
    <property type="project" value="TreeGrafter"/>
</dbReference>
<dbReference type="InterPro" id="IPR032687">
    <property type="entry name" value="AraC-type_N"/>
</dbReference>
<organism evidence="5">
    <name type="scientific">hydrothermal vent metagenome</name>
    <dbReference type="NCBI Taxonomy" id="652676"/>
    <lineage>
        <taxon>unclassified sequences</taxon>
        <taxon>metagenomes</taxon>
        <taxon>ecological metagenomes</taxon>
    </lineage>
</organism>
<dbReference type="InterPro" id="IPR018060">
    <property type="entry name" value="HTH_AraC"/>
</dbReference>
<feature type="domain" description="HTH araC/xylS-type" evidence="4">
    <location>
        <begin position="233"/>
        <end position="334"/>
    </location>
</feature>
<dbReference type="Gene3D" id="1.10.10.60">
    <property type="entry name" value="Homeodomain-like"/>
    <property type="match status" value="1"/>
</dbReference>
<dbReference type="EMBL" id="CZQC01000021">
    <property type="protein sequence ID" value="CUS40627.1"/>
    <property type="molecule type" value="Genomic_DNA"/>
</dbReference>